<dbReference type="EMBL" id="CM007389">
    <property type="protein sequence ID" value="ONK57906.1"/>
    <property type="molecule type" value="Genomic_DNA"/>
</dbReference>
<dbReference type="Gramene" id="ONK57906">
    <property type="protein sequence ID" value="ONK57906"/>
    <property type="gene ID" value="A4U43_C09F5490"/>
</dbReference>
<accession>A0A5P1EAC2</accession>
<name>A0A5P1EAC2_ASPOF</name>
<protein>
    <submittedName>
        <fullName evidence="1">Uncharacterized protein</fullName>
    </submittedName>
</protein>
<keyword evidence="2" id="KW-1185">Reference proteome</keyword>
<reference evidence="2" key="1">
    <citation type="journal article" date="2017" name="Nat. Commun.">
        <title>The asparagus genome sheds light on the origin and evolution of a young Y chromosome.</title>
        <authorList>
            <person name="Harkess A."/>
            <person name="Zhou J."/>
            <person name="Xu C."/>
            <person name="Bowers J.E."/>
            <person name="Van der Hulst R."/>
            <person name="Ayyampalayam S."/>
            <person name="Mercati F."/>
            <person name="Riccardi P."/>
            <person name="McKain M.R."/>
            <person name="Kakrana A."/>
            <person name="Tang H."/>
            <person name="Ray J."/>
            <person name="Groenendijk J."/>
            <person name="Arikit S."/>
            <person name="Mathioni S.M."/>
            <person name="Nakano M."/>
            <person name="Shan H."/>
            <person name="Telgmann-Rauber A."/>
            <person name="Kanno A."/>
            <person name="Yue Z."/>
            <person name="Chen H."/>
            <person name="Li W."/>
            <person name="Chen Y."/>
            <person name="Xu X."/>
            <person name="Zhang Y."/>
            <person name="Luo S."/>
            <person name="Chen H."/>
            <person name="Gao J."/>
            <person name="Mao Z."/>
            <person name="Pires J.C."/>
            <person name="Luo M."/>
            <person name="Kudrna D."/>
            <person name="Wing R.A."/>
            <person name="Meyers B.C."/>
            <person name="Yi K."/>
            <person name="Kong H."/>
            <person name="Lavrijsen P."/>
            <person name="Sunseri F."/>
            <person name="Falavigna A."/>
            <person name="Ye Y."/>
            <person name="Leebens-Mack J.H."/>
            <person name="Chen G."/>
        </authorList>
    </citation>
    <scope>NUCLEOTIDE SEQUENCE [LARGE SCALE GENOMIC DNA]</scope>
    <source>
        <strain evidence="2">cv. DH0086</strain>
    </source>
</reference>
<proteinExistence type="predicted"/>
<dbReference type="AlphaFoldDB" id="A0A5P1EAC2"/>
<sequence length="95" mass="10452">MEVSGGWDVARNWQLGWNLVRAWAEGRLGGGEGLGDGGHWLAARVEEDEWWLDEEGGGVGVELVDSDLGVELRGDEFRRSTFAGDGRAERWLGSH</sequence>
<evidence type="ECO:0000313" key="1">
    <source>
        <dbReference type="EMBL" id="ONK57906.1"/>
    </source>
</evidence>
<gene>
    <name evidence="1" type="ORF">A4U43_C09F5490</name>
</gene>
<evidence type="ECO:0000313" key="2">
    <source>
        <dbReference type="Proteomes" id="UP000243459"/>
    </source>
</evidence>
<dbReference type="Proteomes" id="UP000243459">
    <property type="component" value="Chromosome 9"/>
</dbReference>
<organism evidence="1 2">
    <name type="scientific">Asparagus officinalis</name>
    <name type="common">Garden asparagus</name>
    <dbReference type="NCBI Taxonomy" id="4686"/>
    <lineage>
        <taxon>Eukaryota</taxon>
        <taxon>Viridiplantae</taxon>
        <taxon>Streptophyta</taxon>
        <taxon>Embryophyta</taxon>
        <taxon>Tracheophyta</taxon>
        <taxon>Spermatophyta</taxon>
        <taxon>Magnoliopsida</taxon>
        <taxon>Liliopsida</taxon>
        <taxon>Asparagales</taxon>
        <taxon>Asparagaceae</taxon>
        <taxon>Asparagoideae</taxon>
        <taxon>Asparagus</taxon>
    </lineage>
</organism>